<dbReference type="PROSITE" id="PS50893">
    <property type="entry name" value="ABC_TRANSPORTER_2"/>
    <property type="match status" value="1"/>
</dbReference>
<feature type="transmembrane region" description="Helical" evidence="8">
    <location>
        <begin position="389"/>
        <end position="410"/>
    </location>
</feature>
<dbReference type="Pfam" id="PF00664">
    <property type="entry name" value="ABC_membrane"/>
    <property type="match status" value="1"/>
</dbReference>
<dbReference type="SUPFAM" id="SSF52540">
    <property type="entry name" value="P-loop containing nucleoside triphosphate hydrolases"/>
    <property type="match status" value="1"/>
</dbReference>
<feature type="domain" description="ABC transmembrane type-1" evidence="10">
    <location>
        <begin position="391"/>
        <end position="588"/>
    </location>
</feature>
<dbReference type="EMBL" id="LJIG01009169">
    <property type="protein sequence ID" value="KRT83617.1"/>
    <property type="molecule type" value="Genomic_DNA"/>
</dbReference>
<accession>A0A0T6B8F7</accession>
<sequence>IFYLKAIMLSIGTMNSRISFFICLMTFSLYGNNITASTAFIILSCYGSLRTVVTVAVPLGISQVADLLSSIKRIKNFLFIQEIQEIPPAVPGIAIKIEAKNVHASILKGKNVLRGINLYLGSGLHGVTGPAGCGKSSLLRLILEDISLQDGYLNVNGTVSYASQEPWLFPGTVRQNILFGLPMEQNRYVTVLKICGLRKDLEDFAKSDNTLINDKGLNLSTGQQARINLARAIYKKADIYLLDSPLVSLDINVGKFVFTNCIKKFLKGKLILFVSQQNQYLKEVDQVIVMKDGRIHETGTFNELERSGVDLGFENDKLSPKDNEHPDYEFVYDSDAEDEEEEESELLLKSHSSLHDKATKLYSEQKKEGKVHPKVYRTYFEYTGGFDRIGLLLLLYIVAQFGASYFDYYITHWIDVENSITKILEGNGKNYTLNEKDGLNLTYNSTIADRFDNLSNQKSLVPLIYTIILVVTGAIVLIKSFLFFGLSSRCSTKLHSACFSYIIRAPMAFFDTHLTGNILNRFSKDFATTDEFIPYIIYECLRILFIILGSVILIIKVNFFFLFLTFGFGVVLAIVRHYYLPTSRNLKRLDNIKVPLLVI</sequence>
<dbReference type="GO" id="GO:0016020">
    <property type="term" value="C:membrane"/>
    <property type="evidence" value="ECO:0007669"/>
    <property type="project" value="UniProtKB-SubCell"/>
</dbReference>
<evidence type="ECO:0000256" key="4">
    <source>
        <dbReference type="ARBA" id="ARBA00022741"/>
    </source>
</evidence>
<feature type="transmembrane region" description="Helical" evidence="8">
    <location>
        <begin position="463"/>
        <end position="486"/>
    </location>
</feature>
<dbReference type="InterPro" id="IPR003439">
    <property type="entry name" value="ABC_transporter-like_ATP-bd"/>
</dbReference>
<feature type="transmembrane region" description="Helical" evidence="8">
    <location>
        <begin position="49"/>
        <end position="68"/>
    </location>
</feature>
<dbReference type="InterPro" id="IPR050173">
    <property type="entry name" value="ABC_transporter_C-like"/>
</dbReference>
<name>A0A0T6B8F7_9SCAR</name>
<evidence type="ECO:0000259" key="9">
    <source>
        <dbReference type="PROSITE" id="PS50893"/>
    </source>
</evidence>
<dbReference type="Proteomes" id="UP000051574">
    <property type="component" value="Unassembled WGS sequence"/>
</dbReference>
<dbReference type="SUPFAM" id="SSF90123">
    <property type="entry name" value="ABC transporter transmembrane region"/>
    <property type="match status" value="1"/>
</dbReference>
<keyword evidence="12" id="KW-1185">Reference proteome</keyword>
<evidence type="ECO:0000313" key="12">
    <source>
        <dbReference type="Proteomes" id="UP000051574"/>
    </source>
</evidence>
<dbReference type="InterPro" id="IPR027417">
    <property type="entry name" value="P-loop_NTPase"/>
</dbReference>
<evidence type="ECO:0000256" key="5">
    <source>
        <dbReference type="ARBA" id="ARBA00022840"/>
    </source>
</evidence>
<evidence type="ECO:0000259" key="10">
    <source>
        <dbReference type="PROSITE" id="PS50929"/>
    </source>
</evidence>
<keyword evidence="4" id="KW-0547">Nucleotide-binding</keyword>
<keyword evidence="5 11" id="KW-0067">ATP-binding</keyword>
<dbReference type="InterPro" id="IPR036640">
    <property type="entry name" value="ABC1_TM_sf"/>
</dbReference>
<dbReference type="GO" id="GO:0016887">
    <property type="term" value="F:ATP hydrolysis activity"/>
    <property type="evidence" value="ECO:0007669"/>
    <property type="project" value="InterPro"/>
</dbReference>
<feature type="transmembrane region" description="Helical" evidence="8">
    <location>
        <begin position="20"/>
        <end position="43"/>
    </location>
</feature>
<dbReference type="PROSITE" id="PS50929">
    <property type="entry name" value="ABC_TM1F"/>
    <property type="match status" value="1"/>
</dbReference>
<dbReference type="InterPro" id="IPR011527">
    <property type="entry name" value="ABC1_TM_dom"/>
</dbReference>
<feature type="non-terminal residue" evidence="11">
    <location>
        <position position="1"/>
    </location>
</feature>
<evidence type="ECO:0000256" key="7">
    <source>
        <dbReference type="ARBA" id="ARBA00023136"/>
    </source>
</evidence>
<dbReference type="GO" id="GO:0140359">
    <property type="term" value="F:ABC-type transporter activity"/>
    <property type="evidence" value="ECO:0007669"/>
    <property type="project" value="InterPro"/>
</dbReference>
<feature type="transmembrane region" description="Helical" evidence="8">
    <location>
        <begin position="560"/>
        <end position="579"/>
    </location>
</feature>
<protein>
    <submittedName>
        <fullName evidence="11">ABC transporter ATP-binding protein</fullName>
    </submittedName>
</protein>
<keyword evidence="3 8" id="KW-0812">Transmembrane</keyword>
<reference evidence="11 12" key="1">
    <citation type="submission" date="2015-09" db="EMBL/GenBank/DDBJ databases">
        <title>Draft genome of the scarab beetle Oryctes borbonicus.</title>
        <authorList>
            <person name="Meyer J.M."/>
            <person name="Markov G.V."/>
            <person name="Baskaran P."/>
            <person name="Herrmann M."/>
            <person name="Sommer R.J."/>
            <person name="Roedelsperger C."/>
        </authorList>
    </citation>
    <scope>NUCLEOTIDE SEQUENCE [LARGE SCALE GENOMIC DNA]</scope>
    <source>
        <strain evidence="11">OB123</strain>
        <tissue evidence="11">Whole animal</tissue>
    </source>
</reference>
<keyword evidence="7 8" id="KW-0472">Membrane</keyword>
<dbReference type="SMART" id="SM00382">
    <property type="entry name" value="AAA"/>
    <property type="match status" value="1"/>
</dbReference>
<dbReference type="PANTHER" id="PTHR24223">
    <property type="entry name" value="ATP-BINDING CASSETTE SUB-FAMILY C"/>
    <property type="match status" value="1"/>
</dbReference>
<comment type="caution">
    <text evidence="11">The sequence shown here is derived from an EMBL/GenBank/DDBJ whole genome shotgun (WGS) entry which is preliminary data.</text>
</comment>
<evidence type="ECO:0000256" key="2">
    <source>
        <dbReference type="ARBA" id="ARBA00022448"/>
    </source>
</evidence>
<comment type="subcellular location">
    <subcellularLocation>
        <location evidence="1">Membrane</location>
    </subcellularLocation>
</comment>
<gene>
    <name evidence="11" type="ORF">AMK59_3702</name>
</gene>
<feature type="transmembrane region" description="Helical" evidence="8">
    <location>
        <begin position="532"/>
        <end position="554"/>
    </location>
</feature>
<keyword evidence="2" id="KW-0813">Transport</keyword>
<dbReference type="Gene3D" id="3.40.50.300">
    <property type="entry name" value="P-loop containing nucleotide triphosphate hydrolases"/>
    <property type="match status" value="1"/>
</dbReference>
<dbReference type="Pfam" id="PF00005">
    <property type="entry name" value="ABC_tran"/>
    <property type="match status" value="1"/>
</dbReference>
<dbReference type="InterPro" id="IPR003593">
    <property type="entry name" value="AAA+_ATPase"/>
</dbReference>
<dbReference type="OrthoDB" id="6500128at2759"/>
<organism evidence="11 12">
    <name type="scientific">Oryctes borbonicus</name>
    <dbReference type="NCBI Taxonomy" id="1629725"/>
    <lineage>
        <taxon>Eukaryota</taxon>
        <taxon>Metazoa</taxon>
        <taxon>Ecdysozoa</taxon>
        <taxon>Arthropoda</taxon>
        <taxon>Hexapoda</taxon>
        <taxon>Insecta</taxon>
        <taxon>Pterygota</taxon>
        <taxon>Neoptera</taxon>
        <taxon>Endopterygota</taxon>
        <taxon>Coleoptera</taxon>
        <taxon>Polyphaga</taxon>
        <taxon>Scarabaeiformia</taxon>
        <taxon>Scarabaeidae</taxon>
        <taxon>Dynastinae</taxon>
        <taxon>Oryctes</taxon>
    </lineage>
</organism>
<evidence type="ECO:0000256" key="8">
    <source>
        <dbReference type="SAM" id="Phobius"/>
    </source>
</evidence>
<evidence type="ECO:0000313" key="11">
    <source>
        <dbReference type="EMBL" id="KRT83617.1"/>
    </source>
</evidence>
<dbReference type="PANTHER" id="PTHR24223:SF448">
    <property type="entry name" value="FI20146P1-RELATED"/>
    <property type="match status" value="1"/>
</dbReference>
<dbReference type="Gene3D" id="1.20.1560.10">
    <property type="entry name" value="ABC transporter type 1, transmembrane domain"/>
    <property type="match status" value="1"/>
</dbReference>
<feature type="domain" description="ABC transporter" evidence="9">
    <location>
        <begin position="97"/>
        <end position="317"/>
    </location>
</feature>
<keyword evidence="6 8" id="KW-1133">Transmembrane helix</keyword>
<dbReference type="AlphaFoldDB" id="A0A0T6B8F7"/>
<evidence type="ECO:0000256" key="6">
    <source>
        <dbReference type="ARBA" id="ARBA00022989"/>
    </source>
</evidence>
<evidence type="ECO:0000256" key="3">
    <source>
        <dbReference type="ARBA" id="ARBA00022692"/>
    </source>
</evidence>
<evidence type="ECO:0000256" key="1">
    <source>
        <dbReference type="ARBA" id="ARBA00004370"/>
    </source>
</evidence>
<proteinExistence type="predicted"/>
<dbReference type="GO" id="GO:0005524">
    <property type="term" value="F:ATP binding"/>
    <property type="evidence" value="ECO:0007669"/>
    <property type="project" value="UniProtKB-KW"/>
</dbReference>